<proteinExistence type="predicted"/>
<evidence type="ECO:0000313" key="3">
    <source>
        <dbReference type="EMBL" id="QJW96020.1"/>
    </source>
</evidence>
<dbReference type="SMART" id="SM00240">
    <property type="entry name" value="FHA"/>
    <property type="match status" value="1"/>
</dbReference>
<accession>A0A6M5YRG1</accession>
<dbReference type="PROSITE" id="PS50006">
    <property type="entry name" value="FHA_DOMAIN"/>
    <property type="match status" value="1"/>
</dbReference>
<organism evidence="3 4">
    <name type="scientific">Frigoriglobus tundricola</name>
    <dbReference type="NCBI Taxonomy" id="2774151"/>
    <lineage>
        <taxon>Bacteria</taxon>
        <taxon>Pseudomonadati</taxon>
        <taxon>Planctomycetota</taxon>
        <taxon>Planctomycetia</taxon>
        <taxon>Gemmatales</taxon>
        <taxon>Gemmataceae</taxon>
        <taxon>Frigoriglobus</taxon>
    </lineage>
</organism>
<gene>
    <name evidence="3" type="ORF">FTUN_3574</name>
</gene>
<feature type="compositionally biased region" description="Low complexity" evidence="1">
    <location>
        <begin position="130"/>
        <end position="142"/>
    </location>
</feature>
<dbReference type="InterPro" id="IPR050923">
    <property type="entry name" value="Cell_Proc_Reg/RNA_Proc"/>
</dbReference>
<keyword evidence="4" id="KW-1185">Reference proteome</keyword>
<name>A0A6M5YRG1_9BACT</name>
<dbReference type="PANTHER" id="PTHR23308">
    <property type="entry name" value="NUCLEAR INHIBITOR OF PROTEIN PHOSPHATASE-1"/>
    <property type="match status" value="1"/>
</dbReference>
<dbReference type="EMBL" id="CP053452">
    <property type="protein sequence ID" value="QJW96020.1"/>
    <property type="molecule type" value="Genomic_DNA"/>
</dbReference>
<dbReference type="Gene3D" id="2.60.200.20">
    <property type="match status" value="1"/>
</dbReference>
<dbReference type="CDD" id="cd00060">
    <property type="entry name" value="FHA"/>
    <property type="match status" value="1"/>
</dbReference>
<dbReference type="InterPro" id="IPR008984">
    <property type="entry name" value="SMAD_FHA_dom_sf"/>
</dbReference>
<evidence type="ECO:0000313" key="4">
    <source>
        <dbReference type="Proteomes" id="UP000503447"/>
    </source>
</evidence>
<feature type="domain" description="FHA" evidence="2">
    <location>
        <begin position="173"/>
        <end position="230"/>
    </location>
</feature>
<dbReference type="Proteomes" id="UP000503447">
    <property type="component" value="Chromosome"/>
</dbReference>
<dbReference type="InterPro" id="IPR000253">
    <property type="entry name" value="FHA_dom"/>
</dbReference>
<evidence type="ECO:0000259" key="2">
    <source>
        <dbReference type="PROSITE" id="PS50006"/>
    </source>
</evidence>
<feature type="region of interest" description="Disordered" evidence="1">
    <location>
        <begin position="121"/>
        <end position="151"/>
    </location>
</feature>
<sequence>MVRCPRCQCNNPDQACACGRCSHALLGPPVQLAAPLPEPMTEPVSVPVMLAADAERPLSTRPALARPFEDDEDAIPPAASPRWVAARDPNATHVPTVSTLQVSVADGTPFARLVPPDHPMNDSVAQAGNATVPATDPADQAPTAPPPPAARPKLVVLRGMKINAEYPIYEGRNTLGRFADKPVDIDLVSQESAEQIWCSRQHAAVLFDKGNVLIEDLNSLNGTWVNGVRIHAGQTKPLRPGDVVQVGTVQMKLVMG</sequence>
<dbReference type="RefSeq" id="WP_171471677.1">
    <property type="nucleotide sequence ID" value="NZ_CP053452.2"/>
</dbReference>
<evidence type="ECO:0000256" key="1">
    <source>
        <dbReference type="SAM" id="MobiDB-lite"/>
    </source>
</evidence>
<reference evidence="4" key="1">
    <citation type="submission" date="2020-05" db="EMBL/GenBank/DDBJ databases">
        <title>Frigoriglobus tundricola gen. nov., sp. nov., a psychrotolerant cellulolytic planctomycete of the family Gemmataceae with two divergent copies of 16S rRNA gene.</title>
        <authorList>
            <person name="Kulichevskaya I.S."/>
            <person name="Ivanova A.A."/>
            <person name="Naumoff D.G."/>
            <person name="Beletsky A.V."/>
            <person name="Rijpstra W.I.C."/>
            <person name="Sinninghe Damste J.S."/>
            <person name="Mardanov A.V."/>
            <person name="Ravin N.V."/>
            <person name="Dedysh S.N."/>
        </authorList>
    </citation>
    <scope>NUCLEOTIDE SEQUENCE [LARGE SCALE GENOMIC DNA]</scope>
    <source>
        <strain evidence="4">PL17</strain>
    </source>
</reference>
<dbReference type="KEGG" id="ftj:FTUN_3574"/>
<protein>
    <recommendedName>
        <fullName evidence="2">FHA domain-containing protein</fullName>
    </recommendedName>
</protein>
<dbReference type="SUPFAM" id="SSF49879">
    <property type="entry name" value="SMAD/FHA domain"/>
    <property type="match status" value="1"/>
</dbReference>
<dbReference type="AlphaFoldDB" id="A0A6M5YRG1"/>
<dbReference type="Pfam" id="PF00498">
    <property type="entry name" value="FHA"/>
    <property type="match status" value="1"/>
</dbReference>